<dbReference type="EMBL" id="BFBB01000008">
    <property type="protein sequence ID" value="GBF51495.1"/>
    <property type="molecule type" value="Genomic_DNA"/>
</dbReference>
<comment type="caution">
    <text evidence="1">The sequence shown here is derived from an EMBL/GenBank/DDBJ whole genome shotgun (WGS) entry which is preliminary data.</text>
</comment>
<dbReference type="OrthoDB" id="341000at2"/>
<proteinExistence type="predicted"/>
<reference evidence="1 2" key="1">
    <citation type="submission" date="2018-02" db="EMBL/GenBank/DDBJ databases">
        <title>Novel Leptospira species isolated from soil and water in Japan.</title>
        <authorList>
            <person name="Nakao R."/>
            <person name="Masuzawa T."/>
        </authorList>
    </citation>
    <scope>NUCLEOTIDE SEQUENCE [LARGE SCALE GENOMIC DNA]</scope>
    <source>
        <strain evidence="1 2">YH101</strain>
    </source>
</reference>
<sequence length="209" mass="23514">MTKDAQNHLPRSQNSFLESLIDLFTGLEEYKSPYAPTIQAPNELIQELIQNASLKCALISGTCSLPPGPLGLLSILPELLMIYRIQGQLVIDIAALLGKEVQVTKELLLYCMFKNAGAQIFRKVIEESSMRILIRPTTVRFFQSFLEKIGIMISQRMFRKQFTRWIPIGGAFLTGTLTYYDTKSIGLQAKSLFSKEIETLSQTSELLTS</sequence>
<dbReference type="Proteomes" id="UP000245133">
    <property type="component" value="Unassembled WGS sequence"/>
</dbReference>
<evidence type="ECO:0000313" key="1">
    <source>
        <dbReference type="EMBL" id="GBF51495.1"/>
    </source>
</evidence>
<gene>
    <name evidence="1" type="ORF">LPTSP4_30330</name>
</gene>
<name>A0A2P2E3M6_9LEPT</name>
<dbReference type="RefSeq" id="WP_108978171.1">
    <property type="nucleotide sequence ID" value="NZ_BFBB01000008.1"/>
</dbReference>
<organism evidence="1 2">
    <name type="scientific">Leptospira ryugenii</name>
    <dbReference type="NCBI Taxonomy" id="1917863"/>
    <lineage>
        <taxon>Bacteria</taxon>
        <taxon>Pseudomonadati</taxon>
        <taxon>Spirochaetota</taxon>
        <taxon>Spirochaetia</taxon>
        <taxon>Leptospirales</taxon>
        <taxon>Leptospiraceae</taxon>
        <taxon>Leptospira</taxon>
    </lineage>
</organism>
<dbReference type="AlphaFoldDB" id="A0A2P2E3M6"/>
<evidence type="ECO:0000313" key="2">
    <source>
        <dbReference type="Proteomes" id="UP000245133"/>
    </source>
</evidence>
<accession>A0A2P2E3M6</accession>
<protein>
    <recommendedName>
        <fullName evidence="3">EcsC family protein</fullName>
    </recommendedName>
</protein>
<evidence type="ECO:0008006" key="3">
    <source>
        <dbReference type="Google" id="ProtNLM"/>
    </source>
</evidence>
<keyword evidence="2" id="KW-1185">Reference proteome</keyword>